<feature type="domain" description="Ig-like" evidence="5">
    <location>
        <begin position="31"/>
        <end position="117"/>
    </location>
</feature>
<evidence type="ECO:0000259" key="5">
    <source>
        <dbReference type="PROSITE" id="PS50835"/>
    </source>
</evidence>
<sequence>MVMVMFSCDFRMYVWPLLLWLVNAVLTDSNPSIVTQWPDVVVVTTGQTVTLNCSVIELYSPCCSVTWLRTYSDNMTLSKTDPSKVTIKSSSYGWTEVCSAVISSQTVQDSGMYYCVVVQGKFAHIGNGSRVIVKDPLVSPEVEVTSSVSSSASIVSLQCLVSGVLPAQVRMYWLLDERQVMGHTHSTLTYTYSNAPEFTINQLIISAEEWQRHRLCVCVVEYGRDTFNKTLQPHDTCSVSGVLKHLYLTLSLVSSLLILIIIAAKLALKFKNQQR</sequence>
<comment type="caution">
    <text evidence="6">The sequence shown here is derived from an EMBL/GenBank/DDBJ whole genome shotgun (WGS) entry which is preliminary data.</text>
</comment>
<dbReference type="EMBL" id="JAICCE010000003">
    <property type="protein sequence ID" value="KAG9279552.1"/>
    <property type="molecule type" value="Genomic_DNA"/>
</dbReference>
<organism evidence="6 7">
    <name type="scientific">Astyanax mexicanus</name>
    <name type="common">Blind cave fish</name>
    <name type="synonym">Astyanax fasciatus mexicanus</name>
    <dbReference type="NCBI Taxonomy" id="7994"/>
    <lineage>
        <taxon>Eukaryota</taxon>
        <taxon>Metazoa</taxon>
        <taxon>Chordata</taxon>
        <taxon>Craniata</taxon>
        <taxon>Vertebrata</taxon>
        <taxon>Euteleostomi</taxon>
        <taxon>Actinopterygii</taxon>
        <taxon>Neopterygii</taxon>
        <taxon>Teleostei</taxon>
        <taxon>Ostariophysi</taxon>
        <taxon>Characiformes</taxon>
        <taxon>Characoidei</taxon>
        <taxon>Acestrorhamphidae</taxon>
        <taxon>Acestrorhamphinae</taxon>
        <taxon>Astyanax</taxon>
    </lineage>
</organism>
<dbReference type="SMART" id="SM00409">
    <property type="entry name" value="IG"/>
    <property type="match status" value="1"/>
</dbReference>
<feature type="signal peptide" evidence="4">
    <location>
        <begin position="1"/>
        <end position="27"/>
    </location>
</feature>
<dbReference type="InterPro" id="IPR013783">
    <property type="entry name" value="Ig-like_fold"/>
</dbReference>
<evidence type="ECO:0000256" key="1">
    <source>
        <dbReference type="ARBA" id="ARBA00023157"/>
    </source>
</evidence>
<accession>A0A8T2MCH2</accession>
<feature type="domain" description="Ig-like" evidence="5">
    <location>
        <begin position="140"/>
        <end position="232"/>
    </location>
</feature>
<protein>
    <recommendedName>
        <fullName evidence="5">Ig-like domain-containing protein</fullName>
    </recommendedName>
</protein>
<dbReference type="InterPro" id="IPR051755">
    <property type="entry name" value="Ig-like_CS_Receptor"/>
</dbReference>
<keyword evidence="1" id="KW-1015">Disulfide bond</keyword>
<evidence type="ECO:0000256" key="3">
    <source>
        <dbReference type="SAM" id="Phobius"/>
    </source>
</evidence>
<evidence type="ECO:0000313" key="6">
    <source>
        <dbReference type="EMBL" id="KAG9279552.1"/>
    </source>
</evidence>
<dbReference type="InterPro" id="IPR007110">
    <property type="entry name" value="Ig-like_dom"/>
</dbReference>
<feature type="transmembrane region" description="Helical" evidence="3">
    <location>
        <begin position="246"/>
        <end position="268"/>
    </location>
</feature>
<keyword evidence="3" id="KW-0472">Membrane</keyword>
<feature type="chain" id="PRO_5035860186" description="Ig-like domain-containing protein" evidence="4">
    <location>
        <begin position="28"/>
        <end position="275"/>
    </location>
</feature>
<keyword evidence="3" id="KW-0812">Transmembrane</keyword>
<dbReference type="PROSITE" id="PS50835">
    <property type="entry name" value="IG_LIKE"/>
    <property type="match status" value="2"/>
</dbReference>
<dbReference type="InterPro" id="IPR003597">
    <property type="entry name" value="Ig_C1-set"/>
</dbReference>
<dbReference type="SUPFAM" id="SSF48726">
    <property type="entry name" value="Immunoglobulin"/>
    <property type="match status" value="2"/>
</dbReference>
<dbReference type="Pfam" id="PF07654">
    <property type="entry name" value="C1-set"/>
    <property type="match status" value="1"/>
</dbReference>
<dbReference type="Gene3D" id="2.60.40.10">
    <property type="entry name" value="Immunoglobulins"/>
    <property type="match status" value="2"/>
</dbReference>
<dbReference type="InterPro" id="IPR003599">
    <property type="entry name" value="Ig_sub"/>
</dbReference>
<dbReference type="PANTHER" id="PTHR19971">
    <property type="entry name" value="SIGNAL-REGULATORY PROTEIN BETA"/>
    <property type="match status" value="1"/>
</dbReference>
<keyword evidence="3" id="KW-1133">Transmembrane helix</keyword>
<reference evidence="6 7" key="1">
    <citation type="submission" date="2021-07" db="EMBL/GenBank/DDBJ databases">
        <authorList>
            <person name="Imarazene B."/>
            <person name="Zahm M."/>
            <person name="Klopp C."/>
            <person name="Cabau C."/>
            <person name="Beille S."/>
            <person name="Jouanno E."/>
            <person name="Castinel A."/>
            <person name="Lluch J."/>
            <person name="Gil L."/>
            <person name="Kuchtly C."/>
            <person name="Lopez Roques C."/>
            <person name="Donnadieu C."/>
            <person name="Parrinello H."/>
            <person name="Journot L."/>
            <person name="Du K."/>
            <person name="Schartl M."/>
            <person name="Retaux S."/>
            <person name="Guiguen Y."/>
        </authorList>
    </citation>
    <scope>NUCLEOTIDE SEQUENCE [LARGE SCALE GENOMIC DNA]</scope>
    <source>
        <strain evidence="6">Pach_M1</strain>
        <tissue evidence="6">Testis</tissue>
    </source>
</reference>
<evidence type="ECO:0000256" key="4">
    <source>
        <dbReference type="SAM" id="SignalP"/>
    </source>
</evidence>
<dbReference type="Proteomes" id="UP000752171">
    <property type="component" value="Unassembled WGS sequence"/>
</dbReference>
<evidence type="ECO:0000256" key="2">
    <source>
        <dbReference type="ARBA" id="ARBA00023180"/>
    </source>
</evidence>
<dbReference type="InterPro" id="IPR036179">
    <property type="entry name" value="Ig-like_dom_sf"/>
</dbReference>
<proteinExistence type="predicted"/>
<dbReference type="AlphaFoldDB" id="A0A8T2MCH2"/>
<gene>
    <name evidence="6" type="ORF">AMEX_G5084</name>
</gene>
<keyword evidence="4" id="KW-0732">Signal</keyword>
<keyword evidence="2" id="KW-0325">Glycoprotein</keyword>
<dbReference type="Pfam" id="PF13927">
    <property type="entry name" value="Ig_3"/>
    <property type="match status" value="1"/>
</dbReference>
<evidence type="ECO:0000313" key="7">
    <source>
        <dbReference type="Proteomes" id="UP000752171"/>
    </source>
</evidence>
<name>A0A8T2MCH2_ASTMX</name>